<reference evidence="6 7" key="1">
    <citation type="journal article" date="2010" name="Nature">
        <title>Genome sequence of the palaeopolyploid soybean.</title>
        <authorList>
            <person name="Schmutz J."/>
            <person name="Cannon S.B."/>
            <person name="Schlueter J."/>
            <person name="Ma J."/>
            <person name="Mitros T."/>
            <person name="Nelson W."/>
            <person name="Hyten D.L."/>
            <person name="Song Q."/>
            <person name="Thelen J.J."/>
            <person name="Cheng J."/>
            <person name="Xu D."/>
            <person name="Hellsten U."/>
            <person name="May G.D."/>
            <person name="Yu Y."/>
            <person name="Sakurai T."/>
            <person name="Umezawa T."/>
            <person name="Bhattacharyya M.K."/>
            <person name="Sandhu D."/>
            <person name="Valliyodan B."/>
            <person name="Lindquist E."/>
            <person name="Peto M."/>
            <person name="Grant D."/>
            <person name="Shu S."/>
            <person name="Goodstein D."/>
            <person name="Barry K."/>
            <person name="Futrell-Griggs M."/>
            <person name="Abernathy B."/>
            <person name="Du J."/>
            <person name="Tian Z."/>
            <person name="Zhu L."/>
            <person name="Gill N."/>
            <person name="Joshi T."/>
            <person name="Libault M."/>
            <person name="Sethuraman A."/>
            <person name="Zhang X.-C."/>
            <person name="Shinozaki K."/>
            <person name="Nguyen H.T."/>
            <person name="Wing R.A."/>
            <person name="Cregan P."/>
            <person name="Specht J."/>
            <person name="Grimwood J."/>
            <person name="Rokhsar D."/>
            <person name="Stacey G."/>
            <person name="Shoemaker R.C."/>
            <person name="Jackson S.A."/>
        </authorList>
    </citation>
    <scope>NUCLEOTIDE SEQUENCE [LARGE SCALE GENOMIC DNA]</scope>
    <source>
        <strain evidence="7">cv. Williams 82</strain>
        <tissue evidence="6">Callus</tissue>
    </source>
</reference>
<dbReference type="Proteomes" id="UP000008827">
    <property type="component" value="Chromosome 9"/>
</dbReference>
<dbReference type="GO" id="GO:0046982">
    <property type="term" value="F:protein heterodimerization activity"/>
    <property type="evidence" value="ECO:0007669"/>
    <property type="project" value="InterPro"/>
</dbReference>
<dbReference type="SMR" id="A0A0R0I959"/>
<name>A0A0R0I959_SOYBN</name>
<accession>A0A0R0I959</accession>
<gene>
    <name evidence="7" type="primary">LOC102661431</name>
    <name evidence="6" type="ORF">GLYMA_09G158400</name>
</gene>
<dbReference type="GO" id="GO:0016602">
    <property type="term" value="C:CCAAT-binding factor complex"/>
    <property type="evidence" value="ECO:0000318"/>
    <property type="project" value="GO_Central"/>
</dbReference>
<dbReference type="PANTHER" id="PTHR11064:SF187">
    <property type="entry name" value="NUCLEAR TRANSCRIPTION FACTOR Y PROTEIN"/>
    <property type="match status" value="1"/>
</dbReference>
<dbReference type="OrthoDB" id="197206at2759"/>
<evidence type="ECO:0000313" key="8">
    <source>
        <dbReference type="Proteomes" id="UP000008827"/>
    </source>
</evidence>
<evidence type="ECO:0000256" key="4">
    <source>
        <dbReference type="SAM" id="MobiDB-lite"/>
    </source>
</evidence>
<dbReference type="KEGG" id="gmx:102661431"/>
<protein>
    <recommendedName>
        <fullName evidence="5">Transcription factor CBF/NF-Y/archaeal histone domain-containing protein</fullName>
    </recommendedName>
</protein>
<evidence type="ECO:0000313" key="7">
    <source>
        <dbReference type="EnsemblPlants" id="KRH38798"/>
    </source>
</evidence>
<keyword evidence="8" id="KW-1185">Reference proteome</keyword>
<evidence type="ECO:0000313" key="6">
    <source>
        <dbReference type="EMBL" id="KRH38798.1"/>
    </source>
</evidence>
<dbReference type="AlphaFoldDB" id="A0A0R0I959"/>
<evidence type="ECO:0000256" key="2">
    <source>
        <dbReference type="ARBA" id="ARBA00023015"/>
    </source>
</evidence>
<feature type="compositionally biased region" description="Basic and acidic residues" evidence="4">
    <location>
        <begin position="90"/>
        <end position="102"/>
    </location>
</feature>
<dbReference type="EMBL" id="CM000842">
    <property type="protein sequence ID" value="KRH38798.1"/>
    <property type="molecule type" value="Genomic_DNA"/>
</dbReference>
<dbReference type="InterPro" id="IPR009072">
    <property type="entry name" value="Histone-fold"/>
</dbReference>
<dbReference type="GO" id="GO:0006357">
    <property type="term" value="P:regulation of transcription by RNA polymerase II"/>
    <property type="evidence" value="ECO:0000318"/>
    <property type="project" value="GO_Central"/>
</dbReference>
<dbReference type="GeneID" id="102661431"/>
<evidence type="ECO:0000256" key="3">
    <source>
        <dbReference type="ARBA" id="ARBA00023163"/>
    </source>
</evidence>
<dbReference type="InterPro" id="IPR027113">
    <property type="entry name" value="Transc_fact_NFYB/HAP3"/>
</dbReference>
<dbReference type="RefSeq" id="XP_006587400.1">
    <property type="nucleotide sequence ID" value="XM_006587337.3"/>
</dbReference>
<reference evidence="6" key="3">
    <citation type="submission" date="2018-07" db="EMBL/GenBank/DDBJ databases">
        <title>WGS assembly of Glycine max.</title>
        <authorList>
            <person name="Schmutz J."/>
            <person name="Cannon S."/>
            <person name="Schlueter J."/>
            <person name="Ma J."/>
            <person name="Mitros T."/>
            <person name="Nelson W."/>
            <person name="Hyten D."/>
            <person name="Song Q."/>
            <person name="Thelen J."/>
            <person name="Cheng J."/>
            <person name="Xu D."/>
            <person name="Hellsten U."/>
            <person name="May G."/>
            <person name="Yu Y."/>
            <person name="Sakurai T."/>
            <person name="Umezawa T."/>
            <person name="Bhattacharyya M."/>
            <person name="Sandhu D."/>
            <person name="Valliyodan B."/>
            <person name="Lindquist E."/>
            <person name="Peto M."/>
            <person name="Grant D."/>
            <person name="Shu S."/>
            <person name="Goodstein D."/>
            <person name="Barry K."/>
            <person name="Futrell-Griggs M."/>
            <person name="Abernathy B."/>
            <person name="Du J."/>
            <person name="Tian Z."/>
            <person name="Zhu L."/>
            <person name="Gill N."/>
            <person name="Joshi T."/>
            <person name="Libault M."/>
            <person name="Sethuraman A."/>
            <person name="Zhang X."/>
            <person name="Shinozaki K."/>
            <person name="Nguyen H."/>
            <person name="Wing R."/>
            <person name="Cregan P."/>
            <person name="Specht J."/>
            <person name="Grimwood J."/>
            <person name="Rokhsar D."/>
            <person name="Stacey G."/>
            <person name="Shoemaker R."/>
            <person name="Jackson S."/>
        </authorList>
    </citation>
    <scope>NUCLEOTIDE SEQUENCE</scope>
    <source>
        <tissue evidence="6">Callus</tissue>
    </source>
</reference>
<dbReference type="GO" id="GO:0001228">
    <property type="term" value="F:DNA-binding transcription activator activity, RNA polymerase II-specific"/>
    <property type="evidence" value="ECO:0007669"/>
    <property type="project" value="InterPro"/>
</dbReference>
<comment type="similarity">
    <text evidence="1">Belongs to the NFYB/HAP3 subunit family.</text>
</comment>
<evidence type="ECO:0000256" key="1">
    <source>
        <dbReference type="ARBA" id="ARBA00009053"/>
    </source>
</evidence>
<dbReference type="Gene3D" id="1.10.20.10">
    <property type="entry name" value="Histone, subunit A"/>
    <property type="match status" value="1"/>
</dbReference>
<proteinExistence type="inferred from homology"/>
<sequence>MKKALPTNGKIAKDAKETVQECLSEFLRSTFQTHVLRWMDYIQHKQEFVGLFEKILLQKPGFEPPVTHPVGVVEADLKSNNTEQSVKNVSKSEVDSSKDKNKVEGEDLTFNMSLKVGNMSLVVALEQYISFFQR</sequence>
<keyword evidence="2" id="KW-0805">Transcription regulation</keyword>
<keyword evidence="3" id="KW-0804">Transcription</keyword>
<feature type="region of interest" description="Disordered" evidence="4">
    <location>
        <begin position="77"/>
        <end position="102"/>
    </location>
</feature>
<dbReference type="PANTHER" id="PTHR11064">
    <property type="entry name" value="CCAAT-BINDING TRANSCRIPTION FACTOR-RELATED"/>
    <property type="match status" value="1"/>
</dbReference>
<dbReference type="Pfam" id="PF00808">
    <property type="entry name" value="CBFD_NFYB_HMF"/>
    <property type="match status" value="1"/>
</dbReference>
<feature type="domain" description="Transcription factor CBF/NF-Y/archaeal histone" evidence="5">
    <location>
        <begin position="1"/>
        <end position="28"/>
    </location>
</feature>
<reference evidence="7" key="2">
    <citation type="submission" date="2018-02" db="UniProtKB">
        <authorList>
            <consortium name="EnsemblPlants"/>
        </authorList>
    </citation>
    <scope>IDENTIFICATION</scope>
    <source>
        <strain evidence="7">Williams 82</strain>
    </source>
</reference>
<dbReference type="STRING" id="3847.A0A0R0I959"/>
<dbReference type="EnsemblPlants" id="KRH38798">
    <property type="protein sequence ID" value="KRH38798"/>
    <property type="gene ID" value="GLYMA_09G158400"/>
</dbReference>
<dbReference type="GO" id="GO:0000981">
    <property type="term" value="F:DNA-binding transcription factor activity, RNA polymerase II-specific"/>
    <property type="evidence" value="ECO:0000318"/>
    <property type="project" value="GO_Central"/>
</dbReference>
<dbReference type="InterPro" id="IPR003958">
    <property type="entry name" value="CBFA_NFYB_domain"/>
</dbReference>
<organism evidence="6">
    <name type="scientific">Glycine max</name>
    <name type="common">Soybean</name>
    <name type="synonym">Glycine hispida</name>
    <dbReference type="NCBI Taxonomy" id="3847"/>
    <lineage>
        <taxon>Eukaryota</taxon>
        <taxon>Viridiplantae</taxon>
        <taxon>Streptophyta</taxon>
        <taxon>Embryophyta</taxon>
        <taxon>Tracheophyta</taxon>
        <taxon>Spermatophyta</taxon>
        <taxon>Magnoliopsida</taxon>
        <taxon>eudicotyledons</taxon>
        <taxon>Gunneridae</taxon>
        <taxon>Pentapetalae</taxon>
        <taxon>rosids</taxon>
        <taxon>fabids</taxon>
        <taxon>Fabales</taxon>
        <taxon>Fabaceae</taxon>
        <taxon>Papilionoideae</taxon>
        <taxon>50 kb inversion clade</taxon>
        <taxon>NPAAA clade</taxon>
        <taxon>indigoferoid/millettioid clade</taxon>
        <taxon>Phaseoleae</taxon>
        <taxon>Glycine</taxon>
        <taxon>Glycine subgen. Soja</taxon>
    </lineage>
</organism>
<dbReference type="Gramene" id="KRH38798">
    <property type="protein sequence ID" value="KRH38798"/>
    <property type="gene ID" value="GLYMA_09G158400"/>
</dbReference>
<evidence type="ECO:0000259" key="5">
    <source>
        <dbReference type="Pfam" id="PF00808"/>
    </source>
</evidence>